<dbReference type="EMBL" id="BART01000671">
    <property type="protein sequence ID" value="GAG74182.1"/>
    <property type="molecule type" value="Genomic_DNA"/>
</dbReference>
<feature type="non-terminal residue" evidence="1">
    <location>
        <position position="1"/>
    </location>
</feature>
<organism evidence="1">
    <name type="scientific">marine sediment metagenome</name>
    <dbReference type="NCBI Taxonomy" id="412755"/>
    <lineage>
        <taxon>unclassified sequences</taxon>
        <taxon>metagenomes</taxon>
        <taxon>ecological metagenomes</taxon>
    </lineage>
</organism>
<evidence type="ECO:0000313" key="1">
    <source>
        <dbReference type="EMBL" id="GAG74182.1"/>
    </source>
</evidence>
<protein>
    <submittedName>
        <fullName evidence="1">Uncharacterized protein</fullName>
    </submittedName>
</protein>
<reference evidence="1" key="1">
    <citation type="journal article" date="2014" name="Front. Microbiol.">
        <title>High frequency of phylogenetically diverse reductive dehalogenase-homologous genes in deep subseafloor sedimentary metagenomes.</title>
        <authorList>
            <person name="Kawai M."/>
            <person name="Futagami T."/>
            <person name="Toyoda A."/>
            <person name="Takaki Y."/>
            <person name="Nishi S."/>
            <person name="Hori S."/>
            <person name="Arai W."/>
            <person name="Tsubouchi T."/>
            <person name="Morono Y."/>
            <person name="Uchiyama I."/>
            <person name="Ito T."/>
            <person name="Fujiyama A."/>
            <person name="Inagaki F."/>
            <person name="Takami H."/>
        </authorList>
    </citation>
    <scope>NUCLEOTIDE SEQUENCE</scope>
    <source>
        <strain evidence="1">Expedition CK06-06</strain>
    </source>
</reference>
<accession>X1AYD1</accession>
<proteinExistence type="predicted"/>
<dbReference type="AlphaFoldDB" id="X1AYD1"/>
<sequence length="53" mass="5942">KNTKTILGVYIRDTEGVYRRLSTAKNAGKQLSIRFFAALASTNAGRRKIKEDI</sequence>
<name>X1AYD1_9ZZZZ</name>
<gene>
    <name evidence="1" type="ORF">S01H4_02901</name>
</gene>
<comment type="caution">
    <text evidence="1">The sequence shown here is derived from an EMBL/GenBank/DDBJ whole genome shotgun (WGS) entry which is preliminary data.</text>
</comment>